<gene>
    <name evidence="2" type="ORF">B0H17DRAFT_1138503</name>
</gene>
<proteinExistence type="predicted"/>
<dbReference type="Proteomes" id="UP001221757">
    <property type="component" value="Unassembled WGS sequence"/>
</dbReference>
<evidence type="ECO:0000313" key="2">
    <source>
        <dbReference type="EMBL" id="KAJ7681350.1"/>
    </source>
</evidence>
<feature type="compositionally biased region" description="Basic and acidic residues" evidence="1">
    <location>
        <begin position="219"/>
        <end position="231"/>
    </location>
</feature>
<keyword evidence="3" id="KW-1185">Reference proteome</keyword>
<protein>
    <submittedName>
        <fullName evidence="2">Uncharacterized protein</fullName>
    </submittedName>
</protein>
<name>A0AAD7G9T7_MYCRO</name>
<feature type="region of interest" description="Disordered" evidence="1">
    <location>
        <begin position="208"/>
        <end position="247"/>
    </location>
</feature>
<evidence type="ECO:0000313" key="3">
    <source>
        <dbReference type="Proteomes" id="UP001221757"/>
    </source>
</evidence>
<feature type="compositionally biased region" description="Basic residues" evidence="1">
    <location>
        <begin position="238"/>
        <end position="247"/>
    </location>
</feature>
<evidence type="ECO:0000256" key="1">
    <source>
        <dbReference type="SAM" id="MobiDB-lite"/>
    </source>
</evidence>
<comment type="caution">
    <text evidence="2">The sequence shown here is derived from an EMBL/GenBank/DDBJ whole genome shotgun (WGS) entry which is preliminary data.</text>
</comment>
<accession>A0AAD7G9T7</accession>
<dbReference type="AlphaFoldDB" id="A0AAD7G9T7"/>
<sequence>MGIATIGLLPSLIGWREEGEALWPESFILSIQVDPNFGDALPKRAVLFCRIENLWNVVEGGQFEGNWKRQRTASETGQIKCVPEGDDAHVNKRDAKFVRDLPFLQISTARCSASAATLAVPHRCLTCNTPQLANMWWRVSLELDASKGAPVNLAEWLTVGGGLHAERLEGKAAVITGLVLSTLRPCSAPFLTFLPLASDSIPRAVVPKRQDLRPQIGKKSPDELRIEKESLEPQGSKNRGRKRRESR</sequence>
<dbReference type="EMBL" id="JARKIE010000119">
    <property type="protein sequence ID" value="KAJ7681350.1"/>
    <property type="molecule type" value="Genomic_DNA"/>
</dbReference>
<organism evidence="2 3">
    <name type="scientific">Mycena rosella</name>
    <name type="common">Pink bonnet</name>
    <name type="synonym">Agaricus rosellus</name>
    <dbReference type="NCBI Taxonomy" id="1033263"/>
    <lineage>
        <taxon>Eukaryota</taxon>
        <taxon>Fungi</taxon>
        <taxon>Dikarya</taxon>
        <taxon>Basidiomycota</taxon>
        <taxon>Agaricomycotina</taxon>
        <taxon>Agaricomycetes</taxon>
        <taxon>Agaricomycetidae</taxon>
        <taxon>Agaricales</taxon>
        <taxon>Marasmiineae</taxon>
        <taxon>Mycenaceae</taxon>
        <taxon>Mycena</taxon>
    </lineage>
</organism>
<reference evidence="2" key="1">
    <citation type="submission" date="2023-03" db="EMBL/GenBank/DDBJ databases">
        <title>Massive genome expansion in bonnet fungi (Mycena s.s.) driven by repeated elements and novel gene families across ecological guilds.</title>
        <authorList>
            <consortium name="Lawrence Berkeley National Laboratory"/>
            <person name="Harder C.B."/>
            <person name="Miyauchi S."/>
            <person name="Viragh M."/>
            <person name="Kuo A."/>
            <person name="Thoen E."/>
            <person name="Andreopoulos B."/>
            <person name="Lu D."/>
            <person name="Skrede I."/>
            <person name="Drula E."/>
            <person name="Henrissat B."/>
            <person name="Morin E."/>
            <person name="Kohler A."/>
            <person name="Barry K."/>
            <person name="LaButti K."/>
            <person name="Morin E."/>
            <person name="Salamov A."/>
            <person name="Lipzen A."/>
            <person name="Mereny Z."/>
            <person name="Hegedus B."/>
            <person name="Baldrian P."/>
            <person name="Stursova M."/>
            <person name="Weitz H."/>
            <person name="Taylor A."/>
            <person name="Grigoriev I.V."/>
            <person name="Nagy L.G."/>
            <person name="Martin F."/>
            <person name="Kauserud H."/>
        </authorList>
    </citation>
    <scope>NUCLEOTIDE SEQUENCE</scope>
    <source>
        <strain evidence="2">CBHHK067</strain>
    </source>
</reference>